<evidence type="ECO:0000256" key="1">
    <source>
        <dbReference type="ARBA" id="ARBA00006754"/>
    </source>
</evidence>
<feature type="region of interest" description="Disordered" evidence="2">
    <location>
        <begin position="1"/>
        <end position="24"/>
    </location>
</feature>
<feature type="domain" description="PucR C-terminal helix-turn-helix" evidence="3">
    <location>
        <begin position="195"/>
        <end position="253"/>
    </location>
</feature>
<accession>A0ABX2A5J5</accession>
<keyword evidence="6" id="KW-1185">Reference proteome</keyword>
<dbReference type="EMBL" id="JABEZU010000003">
    <property type="protein sequence ID" value="NOV98093.1"/>
    <property type="molecule type" value="Genomic_DNA"/>
</dbReference>
<dbReference type="Pfam" id="PF17853">
    <property type="entry name" value="GGDEF_2"/>
    <property type="match status" value="1"/>
</dbReference>
<proteinExistence type="inferred from homology"/>
<evidence type="ECO:0000259" key="3">
    <source>
        <dbReference type="Pfam" id="PF13556"/>
    </source>
</evidence>
<dbReference type="PANTHER" id="PTHR33744:SF1">
    <property type="entry name" value="DNA-BINDING TRANSCRIPTIONAL ACTIVATOR ADER"/>
    <property type="match status" value="1"/>
</dbReference>
<protein>
    <recommendedName>
        <fullName evidence="7">PucR-like helix-turn-helix protein</fullName>
    </recommendedName>
</protein>
<dbReference type="InterPro" id="IPR041522">
    <property type="entry name" value="CdaR_GGDEF"/>
</dbReference>
<dbReference type="Proteomes" id="UP000757540">
    <property type="component" value="Unassembled WGS sequence"/>
</dbReference>
<comment type="similarity">
    <text evidence="1">Belongs to the CdaR family.</text>
</comment>
<evidence type="ECO:0000256" key="2">
    <source>
        <dbReference type="SAM" id="MobiDB-lite"/>
    </source>
</evidence>
<sequence>MPDTAVAAPSVRQEASRDRRDPPWSRHRLVASLLDGSCPLADLRRAAVALGMPLVGSYRVVALHASGQARRAAGRAALGTAHGHVHWHGSRPVEHAIVLLGDPDRPDLVDEHQVAALPAGVRIGVSMPVEGLAALTDARRQAVSALHLCPPQGGYVDLSAHLPAAVLDADPALADRLRTQVLGPLATAGPDHTLLLDTFAAWVDSDGSTREAARRLDCHRNTVTNRLHRLERLTGRRVDRPADLVDLTLALAAHRRTRRQHDGQPR</sequence>
<evidence type="ECO:0008006" key="7">
    <source>
        <dbReference type="Google" id="ProtNLM"/>
    </source>
</evidence>
<reference evidence="5 6" key="1">
    <citation type="submission" date="2020-05" db="EMBL/GenBank/DDBJ databases">
        <title>Genomic Encyclopedia of Type Strains, Phase III (KMG-III): the genomes of soil and plant-associated and newly described type strains.</title>
        <authorList>
            <person name="Whitman W."/>
        </authorList>
    </citation>
    <scope>NUCLEOTIDE SEQUENCE [LARGE SCALE GENOMIC DNA]</scope>
    <source>
        <strain evidence="5 6">KCTC 19046</strain>
    </source>
</reference>
<gene>
    <name evidence="5" type="ORF">HDG69_002678</name>
</gene>
<dbReference type="Gene3D" id="1.10.10.2840">
    <property type="entry name" value="PucR C-terminal helix-turn-helix domain"/>
    <property type="match status" value="1"/>
</dbReference>
<dbReference type="InterPro" id="IPR051448">
    <property type="entry name" value="CdaR-like_regulators"/>
</dbReference>
<dbReference type="InterPro" id="IPR025736">
    <property type="entry name" value="PucR_C-HTH_dom"/>
</dbReference>
<dbReference type="InterPro" id="IPR042070">
    <property type="entry name" value="PucR_C-HTH_sf"/>
</dbReference>
<feature type="compositionally biased region" description="Basic and acidic residues" evidence="2">
    <location>
        <begin position="14"/>
        <end position="24"/>
    </location>
</feature>
<comment type="caution">
    <text evidence="5">The sequence shown here is derived from an EMBL/GenBank/DDBJ whole genome shotgun (WGS) entry which is preliminary data.</text>
</comment>
<organism evidence="5 6">
    <name type="scientific">Isoptericola halotolerans</name>
    <dbReference type="NCBI Taxonomy" id="300560"/>
    <lineage>
        <taxon>Bacteria</taxon>
        <taxon>Bacillati</taxon>
        <taxon>Actinomycetota</taxon>
        <taxon>Actinomycetes</taxon>
        <taxon>Micrococcales</taxon>
        <taxon>Promicromonosporaceae</taxon>
        <taxon>Isoptericola</taxon>
    </lineage>
</organism>
<dbReference type="PANTHER" id="PTHR33744">
    <property type="entry name" value="CARBOHYDRATE DIACID REGULATOR"/>
    <property type="match status" value="1"/>
</dbReference>
<evidence type="ECO:0000313" key="5">
    <source>
        <dbReference type="EMBL" id="NOV98093.1"/>
    </source>
</evidence>
<feature type="domain" description="CdaR GGDEF-like" evidence="4">
    <location>
        <begin position="41"/>
        <end position="147"/>
    </location>
</feature>
<name>A0ABX2A5J5_9MICO</name>
<dbReference type="Pfam" id="PF13556">
    <property type="entry name" value="HTH_30"/>
    <property type="match status" value="1"/>
</dbReference>
<evidence type="ECO:0000259" key="4">
    <source>
        <dbReference type="Pfam" id="PF17853"/>
    </source>
</evidence>
<dbReference type="RefSeq" id="WP_171784312.1">
    <property type="nucleotide sequence ID" value="NZ_BAAAML010000005.1"/>
</dbReference>
<evidence type="ECO:0000313" key="6">
    <source>
        <dbReference type="Proteomes" id="UP000757540"/>
    </source>
</evidence>